<gene>
    <name evidence="1" type="ORF">CGC54_06665</name>
</gene>
<evidence type="ECO:0000313" key="1">
    <source>
        <dbReference type="EMBL" id="ATA94033.1"/>
    </source>
</evidence>
<proteinExistence type="predicted"/>
<protein>
    <submittedName>
        <fullName evidence="1">Uncharacterized protein</fullName>
    </submittedName>
</protein>
<dbReference type="AlphaFoldDB" id="A0AAC9Z3T2"/>
<reference evidence="2" key="1">
    <citation type="submission" date="2017-06" db="EMBL/GenBank/DDBJ databases">
        <title>Capnocytophaga spp. assemblies.</title>
        <authorList>
            <person name="Gulvik C.A."/>
        </authorList>
    </citation>
    <scope>NUCLEOTIDE SEQUENCE [LARGE SCALE GENOMIC DNA]</scope>
    <source>
        <strain evidence="2">H3936</strain>
    </source>
</reference>
<evidence type="ECO:0000313" key="2">
    <source>
        <dbReference type="Proteomes" id="UP000243753"/>
    </source>
</evidence>
<accession>A0AAC9Z3T2</accession>
<dbReference type="Proteomes" id="UP000243753">
    <property type="component" value="Chromosome"/>
</dbReference>
<name>A0AAC9Z3T2_9FLAO</name>
<organism evidence="1 2">
    <name type="scientific">Capnocytophaga canimorsus</name>
    <dbReference type="NCBI Taxonomy" id="28188"/>
    <lineage>
        <taxon>Bacteria</taxon>
        <taxon>Pseudomonadati</taxon>
        <taxon>Bacteroidota</taxon>
        <taxon>Flavobacteriia</taxon>
        <taxon>Flavobacteriales</taxon>
        <taxon>Flavobacteriaceae</taxon>
        <taxon>Capnocytophaga</taxon>
    </lineage>
</organism>
<sequence>MEKRKLEIYTFQIYEKQNSEIIPLLENIYGVDLFTELVNKFPNFVDTFPPDSLQKRTCKIEKVRSEKKNQKKSVFTHTETSRYIAGKICIGEDDEKEQEVVQNNKRKKLLYTKKKGQSIERPYFFMIILPLDKKYGFLILEREGKHSLKTAIETLICRFIKSKFSTLEVKFTNFVEDSLIKEYLSKGNYNSIILSRNFLAKEKSEQYLGEYQNSGEYKVEIKITPMKGIEVPYFTKKRIISQLEKKTGFFIGEEFKNIGFDENTNIKVVSTYNKNTRTIDLEDTFKMRPYYLINVDINEKGFSDFDSITREAIKLIKELTLNII</sequence>
<dbReference type="RefSeq" id="WP_095919239.1">
    <property type="nucleotide sequence ID" value="NZ_CP022389.1"/>
</dbReference>
<dbReference type="EMBL" id="CP022389">
    <property type="protein sequence ID" value="ATA94033.1"/>
    <property type="molecule type" value="Genomic_DNA"/>
</dbReference>